<reference evidence="2" key="1">
    <citation type="submission" date="2020-05" db="EMBL/GenBank/DDBJ databases">
        <authorList>
            <person name="Chiriac C."/>
            <person name="Salcher M."/>
            <person name="Ghai R."/>
            <person name="Kavagutti S V."/>
        </authorList>
    </citation>
    <scope>NUCLEOTIDE SEQUENCE</scope>
</reference>
<organism evidence="2">
    <name type="scientific">freshwater metagenome</name>
    <dbReference type="NCBI Taxonomy" id="449393"/>
    <lineage>
        <taxon>unclassified sequences</taxon>
        <taxon>metagenomes</taxon>
        <taxon>ecological metagenomes</taxon>
    </lineage>
</organism>
<name>A0A6J6MYF8_9ZZZZ</name>
<gene>
    <name evidence="2" type="ORF">UFOPK2292_01298</name>
</gene>
<keyword evidence="1" id="KW-0472">Membrane</keyword>
<evidence type="ECO:0000313" key="2">
    <source>
        <dbReference type="EMBL" id="CAB4679026.1"/>
    </source>
</evidence>
<keyword evidence="1" id="KW-0812">Transmembrane</keyword>
<proteinExistence type="predicted"/>
<keyword evidence="1" id="KW-1133">Transmembrane helix</keyword>
<protein>
    <submittedName>
        <fullName evidence="2">Unannotated protein</fullName>
    </submittedName>
</protein>
<accession>A0A6J6MYF8</accession>
<dbReference type="NCBIfam" id="TIGR04372">
    <property type="entry name" value="glycosyl_04372"/>
    <property type="match status" value="1"/>
</dbReference>
<sequence>MIPRIKTNLIKYFFFGNSITDDGYLRLAYLLGRFLVFLPLSLCATLVLGIYSIFRPVKIFMLRCDRSKISFIVEDLEVALRIEAHNTKISGAKPALLFAVLDCDSPNRAFTNMYGRVLPFLDDDRPFFRDIIRYTLPILKIHHEFLRCWQSEHQMSIWAQEKPLISLTRNDIKIGLDLEHNVIGTKVKEYVCMGLPDKIYYERKLETEHPISLSSDLYTSFPDWENYYASAETLIKLGHEVLRMGQFVEKPMPQSRNPGIIDYASDFRTEFGDVWLLANCKFAFAGNGTGFYWISSAMNKPVVLTDLPSPQKTSYGLNDLFLPLLAWSRSKKKLLPFSWIINNREWATNRIHIEGDIEIVKNTSEEITEVVLEMNQRLDGTWVESDEDRELQSRFSALRASIPKWQVQEGVRIGADFLRRYQHLL</sequence>
<dbReference type="AlphaFoldDB" id="A0A6J6MYF8"/>
<dbReference type="InterPro" id="IPR030808">
    <property type="entry name" value="Glycosyl_04372"/>
</dbReference>
<dbReference type="EMBL" id="CAEZWU010000235">
    <property type="protein sequence ID" value="CAB4679026.1"/>
    <property type="molecule type" value="Genomic_DNA"/>
</dbReference>
<evidence type="ECO:0000256" key="1">
    <source>
        <dbReference type="SAM" id="Phobius"/>
    </source>
</evidence>
<feature type="transmembrane region" description="Helical" evidence="1">
    <location>
        <begin position="34"/>
        <end position="54"/>
    </location>
</feature>